<reference evidence="3" key="1">
    <citation type="journal article" date="2020" name="Fungal Divers.">
        <title>Resolving the Mortierellaceae phylogeny through synthesis of multi-gene phylogenetics and phylogenomics.</title>
        <authorList>
            <person name="Vandepol N."/>
            <person name="Liber J."/>
            <person name="Desiro A."/>
            <person name="Na H."/>
            <person name="Kennedy M."/>
            <person name="Barry K."/>
            <person name="Grigoriev I.V."/>
            <person name="Miller A.N."/>
            <person name="O'Donnell K."/>
            <person name="Stajich J.E."/>
            <person name="Bonito G."/>
        </authorList>
    </citation>
    <scope>NUCLEOTIDE SEQUENCE</scope>
    <source>
        <strain evidence="3">NVP60</strain>
    </source>
</reference>
<feature type="compositionally biased region" description="Basic and acidic residues" evidence="1">
    <location>
        <begin position="42"/>
        <end position="53"/>
    </location>
</feature>
<feature type="non-terminal residue" evidence="3">
    <location>
        <position position="268"/>
    </location>
</feature>
<keyword evidence="4" id="KW-1185">Reference proteome</keyword>
<dbReference type="AlphaFoldDB" id="A0A9P6QUD1"/>
<dbReference type="Proteomes" id="UP000823405">
    <property type="component" value="Unassembled WGS sequence"/>
</dbReference>
<feature type="compositionally biased region" description="Acidic residues" evidence="1">
    <location>
        <begin position="189"/>
        <end position="210"/>
    </location>
</feature>
<feature type="region of interest" description="Disordered" evidence="1">
    <location>
        <begin position="1"/>
        <end position="79"/>
    </location>
</feature>
<evidence type="ECO:0000313" key="3">
    <source>
        <dbReference type="EMBL" id="KAG0290167.1"/>
    </source>
</evidence>
<evidence type="ECO:0000313" key="4">
    <source>
        <dbReference type="Proteomes" id="UP000823405"/>
    </source>
</evidence>
<feature type="compositionally biased region" description="Acidic residues" evidence="1">
    <location>
        <begin position="17"/>
        <end position="26"/>
    </location>
</feature>
<dbReference type="CDD" id="cd12148">
    <property type="entry name" value="fungal_TF_MHR"/>
    <property type="match status" value="1"/>
</dbReference>
<dbReference type="EMBL" id="JAAAIN010002777">
    <property type="protein sequence ID" value="KAG0290167.1"/>
    <property type="molecule type" value="Genomic_DNA"/>
</dbReference>
<keyword evidence="2" id="KW-0472">Membrane</keyword>
<feature type="region of interest" description="Disordered" evidence="1">
    <location>
        <begin position="182"/>
        <end position="232"/>
    </location>
</feature>
<proteinExistence type="predicted"/>
<gene>
    <name evidence="3" type="ORF">BGZ97_006249</name>
</gene>
<comment type="caution">
    <text evidence="3">The sequence shown here is derived from an EMBL/GenBank/DDBJ whole genome shotgun (WGS) entry which is preliminary data.</text>
</comment>
<accession>A0A9P6QUD1</accession>
<evidence type="ECO:0000256" key="2">
    <source>
        <dbReference type="SAM" id="Phobius"/>
    </source>
</evidence>
<dbReference type="OrthoDB" id="2441202at2759"/>
<feature type="transmembrane region" description="Helical" evidence="2">
    <location>
        <begin position="245"/>
        <end position="267"/>
    </location>
</feature>
<feature type="compositionally biased region" description="Acidic residues" evidence="1">
    <location>
        <begin position="217"/>
        <end position="232"/>
    </location>
</feature>
<evidence type="ECO:0000256" key="1">
    <source>
        <dbReference type="SAM" id="MobiDB-lite"/>
    </source>
</evidence>
<feature type="compositionally biased region" description="Basic and acidic residues" evidence="1">
    <location>
        <begin position="1"/>
        <end position="16"/>
    </location>
</feature>
<organism evidence="3 4">
    <name type="scientific">Linnemannia gamsii</name>
    <dbReference type="NCBI Taxonomy" id="64522"/>
    <lineage>
        <taxon>Eukaryota</taxon>
        <taxon>Fungi</taxon>
        <taxon>Fungi incertae sedis</taxon>
        <taxon>Mucoromycota</taxon>
        <taxon>Mortierellomycotina</taxon>
        <taxon>Mortierellomycetes</taxon>
        <taxon>Mortierellales</taxon>
        <taxon>Mortierellaceae</taxon>
        <taxon>Linnemannia</taxon>
    </lineage>
</organism>
<keyword evidence="2" id="KW-1133">Transmembrane helix</keyword>
<feature type="compositionally biased region" description="Basic and acidic residues" evidence="1">
    <location>
        <begin position="64"/>
        <end position="73"/>
    </location>
</feature>
<protein>
    <submittedName>
        <fullName evidence="3">Uncharacterized protein</fullName>
    </submittedName>
</protein>
<keyword evidence="2" id="KW-0812">Transmembrane</keyword>
<sequence>MESRSHSEEAVEKETVVLDDEEDEAEEHARDGIEMESWIEDNNNKGNKDDKSNNVRKKLKGRGGKNERDKNDYDSDDAEDLQTIERSTQRCIEAAHAIISIIRNFDDTHTKYHGGHHTFTVYLAGTILIMQLSKTEDPATQTQIYEGLEVCFRFFSILSPYWKDADEKAKTLRDLLSIHANKNKQQGGSDDEEDEGDGEDYDGDGDDDNDSGGGGIEGDEGDDDYSADDDGGAEQNYLEIDAHTAFIFLVAVNIIAGTRTFAAIAAFA</sequence>
<feature type="compositionally biased region" description="Basic residues" evidence="1">
    <location>
        <begin position="54"/>
        <end position="63"/>
    </location>
</feature>
<name>A0A9P6QUD1_9FUNG</name>